<dbReference type="Proteomes" id="UP000078561">
    <property type="component" value="Unassembled WGS sequence"/>
</dbReference>
<gene>
    <name evidence="1" type="primary">ABSGL_11914.1 scaffold 12357</name>
</gene>
<reference evidence="1" key="1">
    <citation type="submission" date="2016-04" db="EMBL/GenBank/DDBJ databases">
        <authorList>
            <person name="Evans L.H."/>
            <person name="Alamgir A."/>
            <person name="Owens N."/>
            <person name="Weber N.D."/>
            <person name="Virtaneva K."/>
            <person name="Barbian K."/>
            <person name="Babar A."/>
            <person name="Rosenke K."/>
        </authorList>
    </citation>
    <scope>NUCLEOTIDE SEQUENCE [LARGE SCALE GENOMIC DNA]</scope>
    <source>
        <strain evidence="1">CBS 101.48</strain>
    </source>
</reference>
<accession>A0A168R3M1</accession>
<proteinExistence type="predicted"/>
<dbReference type="STRING" id="4829.A0A168R3M1"/>
<keyword evidence="2" id="KW-1185">Reference proteome</keyword>
<protein>
    <recommendedName>
        <fullName evidence="3">DUF4291 domain-containing protein</fullName>
    </recommendedName>
</protein>
<dbReference type="Pfam" id="PF14124">
    <property type="entry name" value="DUF4291"/>
    <property type="match status" value="1"/>
</dbReference>
<evidence type="ECO:0000313" key="2">
    <source>
        <dbReference type="Proteomes" id="UP000078561"/>
    </source>
</evidence>
<dbReference type="InParanoid" id="A0A168R3M1"/>
<sequence length="245" mass="27739">MTFTTPAPVENPPQTLILEPYLAEDHLEHIYTSEMHDDGAQVIVAHQETCNGTDVVVVYQAFSSAIADYAVQHQSFLGAPEYKPDRMTWIKPSFLWMQYRSGWNTKDARQARTLAIRLTRDFFDTLVKTAVISSHHRSSYATKDDWEMARDKSCVVVQWDPQYTPSALVPERVVGSKRRAIQLGLKGTAAAKLARGTGDDGVVSIEDITPFVNEMRDLLVKDNNNSGQDRFANLWVPKERPYHVK</sequence>
<dbReference type="PANTHER" id="PTHR38567">
    <property type="entry name" value="DUF4291 DOMAIN-CONTAINING PROTEIN"/>
    <property type="match status" value="1"/>
</dbReference>
<dbReference type="AlphaFoldDB" id="A0A168R3M1"/>
<dbReference type="InterPro" id="IPR025633">
    <property type="entry name" value="DUF4291"/>
</dbReference>
<dbReference type="EMBL" id="LT554489">
    <property type="protein sequence ID" value="SAM06038.1"/>
    <property type="molecule type" value="Genomic_DNA"/>
</dbReference>
<organism evidence="1">
    <name type="scientific">Absidia glauca</name>
    <name type="common">Pin mould</name>
    <dbReference type="NCBI Taxonomy" id="4829"/>
    <lineage>
        <taxon>Eukaryota</taxon>
        <taxon>Fungi</taxon>
        <taxon>Fungi incertae sedis</taxon>
        <taxon>Mucoromycota</taxon>
        <taxon>Mucoromycotina</taxon>
        <taxon>Mucoromycetes</taxon>
        <taxon>Mucorales</taxon>
        <taxon>Cunninghamellaceae</taxon>
        <taxon>Absidia</taxon>
    </lineage>
</organism>
<name>A0A168R3M1_ABSGL</name>
<dbReference type="PANTHER" id="PTHR38567:SF1">
    <property type="entry name" value="DUF4291 DOMAIN-CONTAINING PROTEIN"/>
    <property type="match status" value="1"/>
</dbReference>
<dbReference type="OrthoDB" id="413653at2759"/>
<evidence type="ECO:0008006" key="3">
    <source>
        <dbReference type="Google" id="ProtNLM"/>
    </source>
</evidence>
<evidence type="ECO:0000313" key="1">
    <source>
        <dbReference type="EMBL" id="SAM06038.1"/>
    </source>
</evidence>